<dbReference type="InterPro" id="IPR025979">
    <property type="entry name" value="ChrR-like_cupin_dom"/>
</dbReference>
<dbReference type="RefSeq" id="WP_050659528.1">
    <property type="nucleotide sequence ID" value="NZ_JBLXAC010000010.1"/>
</dbReference>
<feature type="domain" description="ChrR-like cupin" evidence="1">
    <location>
        <begin position="139"/>
        <end position="215"/>
    </location>
</feature>
<evidence type="ECO:0000259" key="1">
    <source>
        <dbReference type="Pfam" id="PF12973"/>
    </source>
</evidence>
<dbReference type="Pfam" id="PF12973">
    <property type="entry name" value="Cupin_7"/>
    <property type="match status" value="2"/>
</dbReference>
<gene>
    <name evidence="2" type="ORF">EDC28_107192</name>
</gene>
<reference evidence="2 3" key="1">
    <citation type="submission" date="2018-11" db="EMBL/GenBank/DDBJ databases">
        <title>Genomic Encyclopedia of Type Strains, Phase IV (KMG-IV): sequencing the most valuable type-strain genomes for metagenomic binning, comparative biology and taxonomic classification.</title>
        <authorList>
            <person name="Goeker M."/>
        </authorList>
    </citation>
    <scope>NUCLEOTIDE SEQUENCE [LARGE SCALE GENOMIC DNA]</scope>
    <source>
        <strain evidence="2 3">DSM 21945</strain>
    </source>
</reference>
<accession>A0A3N1PBU5</accession>
<name>A0A3N1PBU5_9GAMM</name>
<dbReference type="Gene3D" id="2.60.120.10">
    <property type="entry name" value="Jelly Rolls"/>
    <property type="match status" value="1"/>
</dbReference>
<protein>
    <submittedName>
        <fullName evidence="2">ChrR-like anti-ECFsigma factor</fullName>
    </submittedName>
</protein>
<dbReference type="SUPFAM" id="SSF51182">
    <property type="entry name" value="RmlC-like cupins"/>
    <property type="match status" value="2"/>
</dbReference>
<comment type="caution">
    <text evidence="2">The sequence shown here is derived from an EMBL/GenBank/DDBJ whole genome shotgun (WGS) entry which is preliminary data.</text>
</comment>
<feature type="domain" description="ChrR-like cupin" evidence="1">
    <location>
        <begin position="12"/>
        <end position="113"/>
    </location>
</feature>
<sequence length="218" mass="24135">MFVPLNMDFGEAVTVDSASANWLPSPKKGVYRCPLERQQAEEGHATSLVRYEPGSRFSPHTHPGGEEILVLEGTFSDENGDYKAGTYLRNPPGTRHAPFSEQGCKLLVKLNQFRPGDSRRFAVDTRPWCCEPGLPVELPLHSFGGEYTALIRLPQGADTCLPCLDGRVEALVLAGTLLDARGRYRAGTWLRRPDWHGDKLMTAQDTVLFIKQGHFPGS</sequence>
<organism evidence="2 3">
    <name type="scientific">Gallaecimonas pentaromativorans</name>
    <dbReference type="NCBI Taxonomy" id="584787"/>
    <lineage>
        <taxon>Bacteria</taxon>
        <taxon>Pseudomonadati</taxon>
        <taxon>Pseudomonadota</taxon>
        <taxon>Gammaproteobacteria</taxon>
        <taxon>Enterobacterales</taxon>
        <taxon>Gallaecimonadaceae</taxon>
        <taxon>Gallaecimonas</taxon>
    </lineage>
</organism>
<dbReference type="EMBL" id="RJUL01000007">
    <property type="protein sequence ID" value="ROQ24310.1"/>
    <property type="molecule type" value="Genomic_DNA"/>
</dbReference>
<dbReference type="CDD" id="cd20303">
    <property type="entry name" value="cupin_ChrR_1"/>
    <property type="match status" value="1"/>
</dbReference>
<dbReference type="Proteomes" id="UP000268033">
    <property type="component" value="Unassembled WGS sequence"/>
</dbReference>
<dbReference type="InterPro" id="IPR011051">
    <property type="entry name" value="RmlC_Cupin_sf"/>
</dbReference>
<dbReference type="AlphaFoldDB" id="A0A3N1PBU5"/>
<dbReference type="STRING" id="584787.GCA_001247655_00614"/>
<keyword evidence="3" id="KW-1185">Reference proteome</keyword>
<evidence type="ECO:0000313" key="3">
    <source>
        <dbReference type="Proteomes" id="UP000268033"/>
    </source>
</evidence>
<proteinExistence type="predicted"/>
<evidence type="ECO:0000313" key="2">
    <source>
        <dbReference type="EMBL" id="ROQ24310.1"/>
    </source>
</evidence>
<dbReference type="InterPro" id="IPR014710">
    <property type="entry name" value="RmlC-like_jellyroll"/>
</dbReference>